<proteinExistence type="predicted"/>
<name>B2W374_PYRTR</name>
<dbReference type="InParanoid" id="B2W374"/>
<organism evidence="1 2">
    <name type="scientific">Pyrenophora tritici-repentis (strain Pt-1C-BFP)</name>
    <name type="common">Wheat tan spot fungus</name>
    <name type="synonym">Drechslera tritici-repentis</name>
    <dbReference type="NCBI Taxonomy" id="426418"/>
    <lineage>
        <taxon>Eukaryota</taxon>
        <taxon>Fungi</taxon>
        <taxon>Dikarya</taxon>
        <taxon>Ascomycota</taxon>
        <taxon>Pezizomycotina</taxon>
        <taxon>Dothideomycetes</taxon>
        <taxon>Pleosporomycetidae</taxon>
        <taxon>Pleosporales</taxon>
        <taxon>Pleosporineae</taxon>
        <taxon>Pleosporaceae</taxon>
        <taxon>Pyrenophora</taxon>
    </lineage>
</organism>
<evidence type="ECO:0000313" key="2">
    <source>
        <dbReference type="Proteomes" id="UP000001471"/>
    </source>
</evidence>
<accession>B2W374</accession>
<gene>
    <name evidence="1" type="ORF">PTRG_03872</name>
</gene>
<protein>
    <submittedName>
        <fullName evidence="1">Uncharacterized protein</fullName>
    </submittedName>
</protein>
<reference evidence="2" key="1">
    <citation type="journal article" date="2013" name="G3 (Bethesda)">
        <title>Comparative genomics of a plant-pathogenic fungus, Pyrenophora tritici-repentis, reveals transduplication and the impact of repeat elements on pathogenicity and population divergence.</title>
        <authorList>
            <person name="Manning V.A."/>
            <person name="Pandelova I."/>
            <person name="Dhillon B."/>
            <person name="Wilhelm L.J."/>
            <person name="Goodwin S.B."/>
            <person name="Berlin A.M."/>
            <person name="Figueroa M."/>
            <person name="Freitag M."/>
            <person name="Hane J.K."/>
            <person name="Henrissat B."/>
            <person name="Holman W.H."/>
            <person name="Kodira C.D."/>
            <person name="Martin J."/>
            <person name="Oliver R.P."/>
            <person name="Robbertse B."/>
            <person name="Schackwitz W."/>
            <person name="Schwartz D.C."/>
            <person name="Spatafora J.W."/>
            <person name="Turgeon B.G."/>
            <person name="Yandava C."/>
            <person name="Young S."/>
            <person name="Zhou S."/>
            <person name="Zeng Q."/>
            <person name="Grigoriev I.V."/>
            <person name="Ma L.-J."/>
            <person name="Ciuffetti L.M."/>
        </authorList>
    </citation>
    <scope>NUCLEOTIDE SEQUENCE [LARGE SCALE GENOMIC DNA]</scope>
    <source>
        <strain evidence="2">Pt-1C-BFP</strain>
    </source>
</reference>
<dbReference type="EMBL" id="DS231617">
    <property type="protein sequence ID" value="EDU46710.1"/>
    <property type="molecule type" value="Genomic_DNA"/>
</dbReference>
<dbReference type="HOGENOM" id="CLU_2706055_0_0_1"/>
<sequence length="73" mass="7989">MSLVLSSVLDLGPWTRATDRSSLVRRSLVMVVGDRRMATVTSRWREDALHLVSVGVPLLGSGAVMNRTAREPV</sequence>
<dbReference type="AlphaFoldDB" id="B2W374"/>
<dbReference type="Proteomes" id="UP000001471">
    <property type="component" value="Unassembled WGS sequence"/>
</dbReference>
<evidence type="ECO:0000313" key="1">
    <source>
        <dbReference type="EMBL" id="EDU46710.1"/>
    </source>
</evidence>